<keyword evidence="1 2" id="KW-0371">Homeobox</keyword>
<organism evidence="5 6">
    <name type="scientific">Ganoderma sinense ZZ0214-1</name>
    <dbReference type="NCBI Taxonomy" id="1077348"/>
    <lineage>
        <taxon>Eukaryota</taxon>
        <taxon>Fungi</taxon>
        <taxon>Dikarya</taxon>
        <taxon>Basidiomycota</taxon>
        <taxon>Agaricomycotina</taxon>
        <taxon>Agaricomycetes</taxon>
        <taxon>Polyporales</taxon>
        <taxon>Polyporaceae</taxon>
        <taxon>Ganoderma</taxon>
    </lineage>
</organism>
<dbReference type="InterPro" id="IPR013087">
    <property type="entry name" value="Znf_C2H2_type"/>
</dbReference>
<comment type="subcellular location">
    <subcellularLocation>
        <location evidence="1 2">Nucleus</location>
    </subcellularLocation>
</comment>
<evidence type="ECO:0000256" key="2">
    <source>
        <dbReference type="RuleBase" id="RU000682"/>
    </source>
</evidence>
<evidence type="ECO:0000313" key="6">
    <source>
        <dbReference type="Proteomes" id="UP000230002"/>
    </source>
</evidence>
<dbReference type="Gene3D" id="1.10.10.60">
    <property type="entry name" value="Homeodomain-like"/>
    <property type="match status" value="1"/>
</dbReference>
<gene>
    <name evidence="5" type="ORF">GSI_01585</name>
</gene>
<dbReference type="Pfam" id="PF00046">
    <property type="entry name" value="Homeodomain"/>
    <property type="match status" value="1"/>
</dbReference>
<dbReference type="SUPFAM" id="SSF46689">
    <property type="entry name" value="Homeodomain-like"/>
    <property type="match status" value="1"/>
</dbReference>
<keyword evidence="1 2" id="KW-0539">Nucleus</keyword>
<keyword evidence="6" id="KW-1185">Reference proteome</keyword>
<dbReference type="AlphaFoldDB" id="A0A2G8SQ80"/>
<evidence type="ECO:0000256" key="3">
    <source>
        <dbReference type="SAM" id="MobiDB-lite"/>
    </source>
</evidence>
<dbReference type="PROSITE" id="PS50071">
    <property type="entry name" value="HOMEOBOX_2"/>
    <property type="match status" value="1"/>
</dbReference>
<dbReference type="GO" id="GO:0003677">
    <property type="term" value="F:DNA binding"/>
    <property type="evidence" value="ECO:0007669"/>
    <property type="project" value="UniProtKB-UniRule"/>
</dbReference>
<feature type="region of interest" description="Disordered" evidence="3">
    <location>
        <begin position="1"/>
        <end position="37"/>
    </location>
</feature>
<sequence>MLEIRKSSKGSGKVSSQERKEDTPIVTTTTMYDERSPGRPELTQLGCDKCCRIFKSWQHLESHRAAHKTGQVQYWCIPQCGAGHTSAMELQKHQAHCQEILAVRYFDPTFVPPPIAPSPRPTRSGLHPPNHQTGAQTETVNQGLGTVTVREQAQGSPAKRTVRYWPKCDHCPRRFKTKTALWEHDAAHKAGTLICCPTPGCGSGYTTPREVKTTTGCGVPQSAAEPALDGRHGIPGGDAGVVKAIWTSEGRTRILQDWQEQALEGSYRRCAYPQKDELYRLSDEICIAIDIVRRWFSTRRMQGV</sequence>
<dbReference type="InterPro" id="IPR009057">
    <property type="entry name" value="Homeodomain-like_sf"/>
</dbReference>
<feature type="region of interest" description="Disordered" evidence="3">
    <location>
        <begin position="114"/>
        <end position="136"/>
    </location>
</feature>
<dbReference type="OrthoDB" id="8117402at2759"/>
<dbReference type="GO" id="GO:0005634">
    <property type="term" value="C:nucleus"/>
    <property type="evidence" value="ECO:0007669"/>
    <property type="project" value="UniProtKB-SubCell"/>
</dbReference>
<protein>
    <submittedName>
        <fullName evidence="5">Transcription factor</fullName>
    </submittedName>
</protein>
<dbReference type="PROSITE" id="PS00028">
    <property type="entry name" value="ZINC_FINGER_C2H2_1"/>
    <property type="match status" value="2"/>
</dbReference>
<dbReference type="InterPro" id="IPR001356">
    <property type="entry name" value="HD"/>
</dbReference>
<keyword evidence="1 2" id="KW-0238">DNA-binding</keyword>
<dbReference type="EMBL" id="AYKW01000002">
    <property type="protein sequence ID" value="PIL35925.1"/>
    <property type="molecule type" value="Genomic_DNA"/>
</dbReference>
<proteinExistence type="predicted"/>
<comment type="caution">
    <text evidence="5">The sequence shown here is derived from an EMBL/GenBank/DDBJ whole genome shotgun (WGS) entry which is preliminary data.</text>
</comment>
<dbReference type="SMART" id="SM00355">
    <property type="entry name" value="ZnF_C2H2"/>
    <property type="match status" value="2"/>
</dbReference>
<evidence type="ECO:0000259" key="4">
    <source>
        <dbReference type="PROSITE" id="PS50071"/>
    </source>
</evidence>
<accession>A0A2G8SQ80</accession>
<reference evidence="5 6" key="1">
    <citation type="journal article" date="2015" name="Sci. Rep.">
        <title>Chromosome-level genome map provides insights into diverse defense mechanisms in the medicinal fungus Ganoderma sinense.</title>
        <authorList>
            <person name="Zhu Y."/>
            <person name="Xu J."/>
            <person name="Sun C."/>
            <person name="Zhou S."/>
            <person name="Xu H."/>
            <person name="Nelson D.R."/>
            <person name="Qian J."/>
            <person name="Song J."/>
            <person name="Luo H."/>
            <person name="Xiang L."/>
            <person name="Li Y."/>
            <person name="Xu Z."/>
            <person name="Ji A."/>
            <person name="Wang L."/>
            <person name="Lu S."/>
            <person name="Hayward A."/>
            <person name="Sun W."/>
            <person name="Li X."/>
            <person name="Schwartz D.C."/>
            <person name="Wang Y."/>
            <person name="Chen S."/>
        </authorList>
    </citation>
    <scope>NUCLEOTIDE SEQUENCE [LARGE SCALE GENOMIC DNA]</scope>
    <source>
        <strain evidence="5 6">ZZ0214-1</strain>
    </source>
</reference>
<dbReference type="CDD" id="cd00086">
    <property type="entry name" value="homeodomain"/>
    <property type="match status" value="1"/>
</dbReference>
<name>A0A2G8SQ80_9APHY</name>
<evidence type="ECO:0000313" key="5">
    <source>
        <dbReference type="EMBL" id="PIL35925.1"/>
    </source>
</evidence>
<dbReference type="Proteomes" id="UP000230002">
    <property type="component" value="Unassembled WGS sequence"/>
</dbReference>
<feature type="domain" description="Homeobox" evidence="4">
    <location>
        <begin position="259"/>
        <end position="304"/>
    </location>
</feature>
<evidence type="ECO:0000256" key="1">
    <source>
        <dbReference type="PROSITE-ProRule" id="PRU00108"/>
    </source>
</evidence>